<proteinExistence type="predicted"/>
<dbReference type="PANTHER" id="PTHR10443:SF12">
    <property type="entry name" value="DIPEPTIDASE"/>
    <property type="match status" value="1"/>
</dbReference>
<dbReference type="PROSITE" id="PS51365">
    <property type="entry name" value="RENAL_DIPEPTIDASE_2"/>
    <property type="match status" value="1"/>
</dbReference>
<dbReference type="SUPFAM" id="SSF51556">
    <property type="entry name" value="Metallo-dependent hydrolases"/>
    <property type="match status" value="1"/>
</dbReference>
<dbReference type="Pfam" id="PF01244">
    <property type="entry name" value="Peptidase_M19"/>
    <property type="match status" value="1"/>
</dbReference>
<dbReference type="InterPro" id="IPR008257">
    <property type="entry name" value="Pept_M19"/>
</dbReference>
<sequence length="372" mass="41023">MASISDFLMSKEIGRVPSSTVPLNAEEEIRFQSLAEGSVMIDVHQHPFVLPEAMDRFVDFLRTNRYHWGFEAVAHGGWSTVTTSNVFGALQNATEMSFVEYEDVAAEVGMMLADVSAQENVVRVGNADEVLAAKQAGKVGFMPTLEHLPIGNKLERLDQLHSMGVRLAGITYNRKNYIGDGMYERNPGGLSEFGIQVIHRMNDIGMAVDLSHASTPTVMDAIEFSKAPVVFSHNAAYTLRPTVRTRKDKELKACAAKGGLVCITAVPNALSDDPEQDIECVLDHYDYMVNLIGVDHVGIGTDTVIGDHMMFQHYMLGKSLDEMPAPYLNGLESPADGKNIIRGLIRRGHSDEEVKKIVGGNALDFFRRVMNY</sequence>
<dbReference type="AlphaFoldDB" id="A0A381TQ61"/>
<evidence type="ECO:0000313" key="1">
    <source>
        <dbReference type="EMBL" id="SVA17631.1"/>
    </source>
</evidence>
<dbReference type="GO" id="GO:0006508">
    <property type="term" value="P:proteolysis"/>
    <property type="evidence" value="ECO:0007669"/>
    <property type="project" value="InterPro"/>
</dbReference>
<reference evidence="1" key="1">
    <citation type="submission" date="2018-05" db="EMBL/GenBank/DDBJ databases">
        <authorList>
            <person name="Lanie J.A."/>
            <person name="Ng W.-L."/>
            <person name="Kazmierczak K.M."/>
            <person name="Andrzejewski T.M."/>
            <person name="Davidsen T.M."/>
            <person name="Wayne K.J."/>
            <person name="Tettelin H."/>
            <person name="Glass J.I."/>
            <person name="Rusch D."/>
            <person name="Podicherti R."/>
            <person name="Tsui H.-C.T."/>
            <person name="Winkler M.E."/>
        </authorList>
    </citation>
    <scope>NUCLEOTIDE SEQUENCE</scope>
</reference>
<feature type="non-terminal residue" evidence="1">
    <location>
        <position position="372"/>
    </location>
</feature>
<dbReference type="Gene3D" id="3.20.20.140">
    <property type="entry name" value="Metal-dependent hydrolases"/>
    <property type="match status" value="1"/>
</dbReference>
<dbReference type="EMBL" id="UINC01004895">
    <property type="protein sequence ID" value="SVA17631.1"/>
    <property type="molecule type" value="Genomic_DNA"/>
</dbReference>
<dbReference type="PANTHER" id="PTHR10443">
    <property type="entry name" value="MICROSOMAL DIPEPTIDASE"/>
    <property type="match status" value="1"/>
</dbReference>
<gene>
    <name evidence="1" type="ORF">METZ01_LOCUS70485</name>
</gene>
<name>A0A381TQ61_9ZZZZ</name>
<organism evidence="1">
    <name type="scientific">marine metagenome</name>
    <dbReference type="NCBI Taxonomy" id="408172"/>
    <lineage>
        <taxon>unclassified sequences</taxon>
        <taxon>metagenomes</taxon>
        <taxon>ecological metagenomes</taxon>
    </lineage>
</organism>
<dbReference type="InterPro" id="IPR032466">
    <property type="entry name" value="Metal_Hydrolase"/>
</dbReference>
<protein>
    <recommendedName>
        <fullName evidence="2">Dipeptidase</fullName>
    </recommendedName>
</protein>
<evidence type="ECO:0008006" key="2">
    <source>
        <dbReference type="Google" id="ProtNLM"/>
    </source>
</evidence>
<accession>A0A381TQ61</accession>
<dbReference type="GO" id="GO:0070573">
    <property type="term" value="F:metallodipeptidase activity"/>
    <property type="evidence" value="ECO:0007669"/>
    <property type="project" value="InterPro"/>
</dbReference>